<reference evidence="5 6" key="1">
    <citation type="submission" date="2021-05" db="EMBL/GenBank/DDBJ databases">
        <title>Culturable bacteria isolated from Daya Bay.</title>
        <authorList>
            <person name="Zheng W."/>
            <person name="Yu S."/>
            <person name="Huang Y."/>
        </authorList>
    </citation>
    <scope>NUCLEOTIDE SEQUENCE [LARGE SCALE GENOMIC DNA]</scope>
    <source>
        <strain evidence="5 6">DP4N28-5</strain>
    </source>
</reference>
<dbReference type="PANTHER" id="PTHR48081:SF8">
    <property type="entry name" value="ALPHA_BETA HYDROLASE FOLD-3 DOMAIN-CONTAINING PROTEIN-RELATED"/>
    <property type="match status" value="1"/>
</dbReference>
<dbReference type="RefSeq" id="WP_218393852.1">
    <property type="nucleotide sequence ID" value="NZ_JAHUZE010000004.1"/>
</dbReference>
<gene>
    <name evidence="5" type="ORF">KJP28_17160</name>
</gene>
<sequence length="312" mass="34398">MSIRLRALGLVLRIFVKPVLSHARDPAANRELLEKGARRFFRMPPYALQREARLQGGVSGIWVSARPATRPVPSDRLIFYVHGGGFIAGAPETHAALLARLAWLTGVEVFAPRYRLAPEHPFPAGIEDIRAAWEALLQRGYSPDRIVLAGDSAGGNIALALLAELCSRGQRPAGLFALSPHTDFTFQSPSIRENEHRDTMLPANRRKDVARWYLSSGDVSDCAASPIFATFLNPPPVLLQYSQTEILRDDASRLAAILRDAGGNVEEQVWPDAPHVFQIFDGWVPEARDALEGVADFVARRLDVTRPGKSRT</sequence>
<evidence type="ECO:0000256" key="1">
    <source>
        <dbReference type="ARBA" id="ARBA00010515"/>
    </source>
</evidence>
<dbReference type="PANTHER" id="PTHR48081">
    <property type="entry name" value="AB HYDROLASE SUPERFAMILY PROTEIN C4A8.06C"/>
    <property type="match status" value="1"/>
</dbReference>
<dbReference type="GO" id="GO:0016787">
    <property type="term" value="F:hydrolase activity"/>
    <property type="evidence" value="ECO:0007669"/>
    <property type="project" value="UniProtKB-KW"/>
</dbReference>
<evidence type="ECO:0000256" key="2">
    <source>
        <dbReference type="ARBA" id="ARBA00022801"/>
    </source>
</evidence>
<comment type="similarity">
    <text evidence="1">Belongs to the 'GDXG' lipolytic enzyme family.</text>
</comment>
<evidence type="ECO:0000313" key="6">
    <source>
        <dbReference type="Proteomes" id="UP000756530"/>
    </source>
</evidence>
<dbReference type="PROSITE" id="PS01174">
    <property type="entry name" value="LIPASE_GDXG_SER"/>
    <property type="match status" value="1"/>
</dbReference>
<dbReference type="InterPro" id="IPR050300">
    <property type="entry name" value="GDXG_lipolytic_enzyme"/>
</dbReference>
<keyword evidence="6" id="KW-1185">Reference proteome</keyword>
<protein>
    <submittedName>
        <fullName evidence="5">Alpha/beta hydrolase</fullName>
    </submittedName>
</protein>
<name>A0ABS6T7J5_9RHOB</name>
<feature type="active site" evidence="3">
    <location>
        <position position="152"/>
    </location>
</feature>
<proteinExistence type="inferred from homology"/>
<accession>A0ABS6T7J5</accession>
<evidence type="ECO:0000259" key="4">
    <source>
        <dbReference type="Pfam" id="PF07859"/>
    </source>
</evidence>
<dbReference type="Pfam" id="PF07859">
    <property type="entry name" value="Abhydrolase_3"/>
    <property type="match status" value="1"/>
</dbReference>
<dbReference type="EMBL" id="JAHUZE010000004">
    <property type="protein sequence ID" value="MBV7380658.1"/>
    <property type="molecule type" value="Genomic_DNA"/>
</dbReference>
<dbReference type="InterPro" id="IPR013094">
    <property type="entry name" value="AB_hydrolase_3"/>
</dbReference>
<evidence type="ECO:0000313" key="5">
    <source>
        <dbReference type="EMBL" id="MBV7380658.1"/>
    </source>
</evidence>
<organism evidence="5 6">
    <name type="scientific">Maritimibacter dapengensis</name>
    <dbReference type="NCBI Taxonomy" id="2836868"/>
    <lineage>
        <taxon>Bacteria</taxon>
        <taxon>Pseudomonadati</taxon>
        <taxon>Pseudomonadota</taxon>
        <taxon>Alphaproteobacteria</taxon>
        <taxon>Rhodobacterales</taxon>
        <taxon>Roseobacteraceae</taxon>
        <taxon>Maritimibacter</taxon>
    </lineage>
</organism>
<comment type="caution">
    <text evidence="5">The sequence shown here is derived from an EMBL/GenBank/DDBJ whole genome shotgun (WGS) entry which is preliminary data.</text>
</comment>
<dbReference type="Proteomes" id="UP000756530">
    <property type="component" value="Unassembled WGS sequence"/>
</dbReference>
<keyword evidence="2 5" id="KW-0378">Hydrolase</keyword>
<evidence type="ECO:0000256" key="3">
    <source>
        <dbReference type="PROSITE-ProRule" id="PRU10038"/>
    </source>
</evidence>
<feature type="domain" description="Alpha/beta hydrolase fold-3" evidence="4">
    <location>
        <begin position="78"/>
        <end position="278"/>
    </location>
</feature>
<dbReference type="InterPro" id="IPR033140">
    <property type="entry name" value="Lipase_GDXG_put_SER_AS"/>
</dbReference>